<organism evidence="3 4">
    <name type="scientific">Conyzicola nivalis</name>
    <dbReference type="NCBI Taxonomy" id="1477021"/>
    <lineage>
        <taxon>Bacteria</taxon>
        <taxon>Bacillati</taxon>
        <taxon>Actinomycetota</taxon>
        <taxon>Actinomycetes</taxon>
        <taxon>Micrococcales</taxon>
        <taxon>Microbacteriaceae</taxon>
        <taxon>Conyzicola</taxon>
    </lineage>
</organism>
<reference evidence="3 4" key="1">
    <citation type="submission" date="2024-06" db="EMBL/GenBank/DDBJ databases">
        <title>Sorghum-associated microbial communities from plants grown in Nebraska, USA.</title>
        <authorList>
            <person name="Schachtman D."/>
        </authorList>
    </citation>
    <scope>NUCLEOTIDE SEQUENCE [LARGE SCALE GENOMIC DNA]</scope>
    <source>
        <strain evidence="3 4">2857</strain>
    </source>
</reference>
<dbReference type="NCBIfam" id="TIGR02286">
    <property type="entry name" value="PaaD"/>
    <property type="match status" value="1"/>
</dbReference>
<dbReference type="InterPro" id="IPR006683">
    <property type="entry name" value="Thioestr_dom"/>
</dbReference>
<evidence type="ECO:0000313" key="4">
    <source>
        <dbReference type="Proteomes" id="UP001549257"/>
    </source>
</evidence>
<comment type="caution">
    <text evidence="3">The sequence shown here is derived from an EMBL/GenBank/DDBJ whole genome shotgun (WGS) entry which is preliminary data.</text>
</comment>
<dbReference type="Gene3D" id="3.10.129.10">
    <property type="entry name" value="Hotdog Thioesterase"/>
    <property type="match status" value="1"/>
</dbReference>
<dbReference type="SUPFAM" id="SSF54637">
    <property type="entry name" value="Thioesterase/thiol ester dehydrase-isomerase"/>
    <property type="match status" value="1"/>
</dbReference>
<protein>
    <submittedName>
        <fullName evidence="3">Acyl-CoA thioesterase</fullName>
        <ecNumber evidence="3">3.1.2.-</ecNumber>
    </submittedName>
</protein>
<dbReference type="InterPro" id="IPR052723">
    <property type="entry name" value="Acyl-CoA_thioesterase_PaaI"/>
</dbReference>
<evidence type="ECO:0000259" key="2">
    <source>
        <dbReference type="Pfam" id="PF03061"/>
    </source>
</evidence>
<dbReference type="EMBL" id="JBEPSJ010000002">
    <property type="protein sequence ID" value="MET4582954.1"/>
    <property type="molecule type" value="Genomic_DNA"/>
</dbReference>
<dbReference type="NCBIfam" id="TIGR00369">
    <property type="entry name" value="unchar_dom_1"/>
    <property type="match status" value="1"/>
</dbReference>
<accession>A0ABV2QPH4</accession>
<gene>
    <name evidence="3" type="ORF">ABIE21_002464</name>
</gene>
<dbReference type="InterPro" id="IPR011973">
    <property type="entry name" value="PaaD"/>
</dbReference>
<dbReference type="Pfam" id="PF03061">
    <property type="entry name" value="4HBT"/>
    <property type="match status" value="1"/>
</dbReference>
<proteinExistence type="predicted"/>
<dbReference type="PANTHER" id="PTHR42856:SF1">
    <property type="entry name" value="ACYL-COENZYME A THIOESTERASE PAAI"/>
    <property type="match status" value="1"/>
</dbReference>
<evidence type="ECO:0000313" key="3">
    <source>
        <dbReference type="EMBL" id="MET4582954.1"/>
    </source>
</evidence>
<dbReference type="CDD" id="cd03443">
    <property type="entry name" value="PaaI_thioesterase"/>
    <property type="match status" value="1"/>
</dbReference>
<dbReference type="RefSeq" id="WP_354025104.1">
    <property type="nucleotide sequence ID" value="NZ_JBEPSJ010000002.1"/>
</dbReference>
<dbReference type="InterPro" id="IPR029069">
    <property type="entry name" value="HotDog_dom_sf"/>
</dbReference>
<dbReference type="PANTHER" id="PTHR42856">
    <property type="entry name" value="ACYL-COENZYME A THIOESTERASE PAAI"/>
    <property type="match status" value="1"/>
</dbReference>
<dbReference type="EC" id="3.1.2.-" evidence="3"/>
<name>A0ABV2QPH4_9MICO</name>
<feature type="domain" description="Thioesterase" evidence="2">
    <location>
        <begin position="39"/>
        <end position="110"/>
    </location>
</feature>
<keyword evidence="4" id="KW-1185">Reference proteome</keyword>
<evidence type="ECO:0000256" key="1">
    <source>
        <dbReference type="ARBA" id="ARBA00022801"/>
    </source>
</evidence>
<dbReference type="GO" id="GO:0016787">
    <property type="term" value="F:hydrolase activity"/>
    <property type="evidence" value="ECO:0007669"/>
    <property type="project" value="UniProtKB-KW"/>
</dbReference>
<keyword evidence="1 3" id="KW-0378">Hydrolase</keyword>
<dbReference type="InterPro" id="IPR003736">
    <property type="entry name" value="PAAI_dom"/>
</dbReference>
<sequence>MFERDAASAALGMRLVDLGPQRAVVTMTVRDDMLNGFAVAHGGIVFAVADTAFAMACNDGTAVTLSAGADISFLRPVRAGQVLTASAVVRSDIGRSGLYDVTVTDETGAAVAEFRGRSRRTSLDAPA</sequence>
<dbReference type="Proteomes" id="UP001549257">
    <property type="component" value="Unassembled WGS sequence"/>
</dbReference>